<feature type="active site" evidence="4">
    <location>
        <position position="89"/>
    </location>
</feature>
<dbReference type="AlphaFoldDB" id="A0A420VC35"/>
<organism evidence="6 7">
    <name type="scientific">Caldibacillus debilis GB1</name>
    <dbReference type="NCBI Taxonomy" id="1339248"/>
    <lineage>
        <taxon>Bacteria</taxon>
        <taxon>Bacillati</taxon>
        <taxon>Bacillota</taxon>
        <taxon>Bacilli</taxon>
        <taxon>Bacillales</taxon>
        <taxon>Bacillaceae</taxon>
        <taxon>Caldibacillus</taxon>
    </lineage>
</organism>
<gene>
    <name evidence="6" type="ORF">Cdeb_01793</name>
</gene>
<evidence type="ECO:0000256" key="4">
    <source>
        <dbReference type="HAMAP-Rule" id="MF_00745"/>
    </source>
</evidence>
<proteinExistence type="inferred from homology"/>
<accession>A0A420VC35</accession>
<evidence type="ECO:0000256" key="1">
    <source>
        <dbReference type="ARBA" id="ARBA00022490"/>
    </source>
</evidence>
<evidence type="ECO:0000313" key="6">
    <source>
        <dbReference type="EMBL" id="RKO61164.1"/>
    </source>
</evidence>
<comment type="subcellular location">
    <subcellularLocation>
        <location evidence="4">Cytoplasm</location>
    </subcellularLocation>
</comment>
<reference evidence="6 7" key="1">
    <citation type="submission" date="2013-12" db="EMBL/GenBank/DDBJ databases">
        <title>Genome and proteome characterization of Caldibacillus debilis GB1 derived from a cellulolytic aero-tolerant co-culture.</title>
        <authorList>
            <person name="Wushke S.T."/>
            <person name="Zhang X."/>
            <person name="Fristensky B."/>
            <person name="Wilkins J.A."/>
            <person name="Levin D.B."/>
            <person name="Sparling R."/>
        </authorList>
    </citation>
    <scope>NUCLEOTIDE SEQUENCE [LARGE SCALE GENOMIC DNA]</scope>
    <source>
        <strain evidence="6 7">GB1</strain>
    </source>
</reference>
<dbReference type="NCBIfam" id="NF003339">
    <property type="entry name" value="PRK04351.1"/>
    <property type="match status" value="1"/>
</dbReference>
<dbReference type="Pfam" id="PF10263">
    <property type="entry name" value="SprT-like"/>
    <property type="match status" value="1"/>
</dbReference>
<keyword evidence="3 4" id="KW-0862">Zinc</keyword>
<sequence length="174" mass="20221">MGMERQDKEFECFMEENVSAPMDDERLQRLTEEISLKFFSRPFLHRATFNPRLRTTGGRYLLASGNIEINKKYFDAHGMSELIGIIKHELCHYHLHQTGKGFRHKDKDFKRLIEKVGAPRYCTPLPGQGAAGKPEKIHLYRCSRCGALYRRKRRINTEKFVCGRCLGKLVACRA</sequence>
<comment type="caution">
    <text evidence="6">The sequence shown here is derived from an EMBL/GenBank/DDBJ whole genome shotgun (WGS) entry which is preliminary data.</text>
</comment>
<evidence type="ECO:0000259" key="5">
    <source>
        <dbReference type="SMART" id="SM00731"/>
    </source>
</evidence>
<keyword evidence="2 4" id="KW-0479">Metal-binding</keyword>
<dbReference type="HAMAP" id="MF_00745">
    <property type="entry name" value="SprT_like"/>
    <property type="match status" value="1"/>
</dbReference>
<feature type="binding site" evidence="4">
    <location>
        <position position="92"/>
    </location>
    <ligand>
        <name>Zn(2+)</name>
        <dbReference type="ChEBI" id="CHEBI:29105"/>
    </ligand>
</feature>
<dbReference type="EMBL" id="AZRV01000046">
    <property type="protein sequence ID" value="RKO61164.1"/>
    <property type="molecule type" value="Genomic_DNA"/>
</dbReference>
<protein>
    <recommendedName>
        <fullName evidence="4">Protein SprT-like</fullName>
    </recommendedName>
</protein>
<evidence type="ECO:0000313" key="7">
    <source>
        <dbReference type="Proteomes" id="UP000286235"/>
    </source>
</evidence>
<keyword evidence="1 4" id="KW-0963">Cytoplasm</keyword>
<dbReference type="GO" id="GO:0008270">
    <property type="term" value="F:zinc ion binding"/>
    <property type="evidence" value="ECO:0007669"/>
    <property type="project" value="UniProtKB-UniRule"/>
</dbReference>
<evidence type="ECO:0000256" key="2">
    <source>
        <dbReference type="ARBA" id="ARBA00022723"/>
    </source>
</evidence>
<comment type="cofactor">
    <cofactor evidence="4">
        <name>Zn(2+)</name>
        <dbReference type="ChEBI" id="CHEBI:29105"/>
    </cofactor>
    <text evidence="4">Binds 1 zinc ion.</text>
</comment>
<dbReference type="Proteomes" id="UP000286235">
    <property type="component" value="Unassembled WGS sequence"/>
</dbReference>
<dbReference type="InterPro" id="IPR023524">
    <property type="entry name" value="Uncharacterised_SprT-like"/>
</dbReference>
<feature type="binding site" evidence="4">
    <location>
        <position position="88"/>
    </location>
    <ligand>
        <name>Zn(2+)</name>
        <dbReference type="ChEBI" id="CHEBI:29105"/>
    </ligand>
</feature>
<evidence type="ECO:0000256" key="3">
    <source>
        <dbReference type="ARBA" id="ARBA00022833"/>
    </source>
</evidence>
<dbReference type="GO" id="GO:0006950">
    <property type="term" value="P:response to stress"/>
    <property type="evidence" value="ECO:0007669"/>
    <property type="project" value="UniProtKB-ARBA"/>
</dbReference>
<keyword evidence="7" id="KW-1185">Reference proteome</keyword>
<dbReference type="SMART" id="SM00731">
    <property type="entry name" value="SprT"/>
    <property type="match status" value="1"/>
</dbReference>
<dbReference type="InterPro" id="IPR006640">
    <property type="entry name" value="SprT-like_domain"/>
</dbReference>
<name>A0A420VC35_9BACI</name>
<feature type="domain" description="SprT-like" evidence="5">
    <location>
        <begin position="25"/>
        <end position="172"/>
    </location>
</feature>
<comment type="similarity">
    <text evidence="4">Belongs to the SprT family.</text>
</comment>
<dbReference type="GO" id="GO:0005737">
    <property type="term" value="C:cytoplasm"/>
    <property type="evidence" value="ECO:0007669"/>
    <property type="project" value="UniProtKB-SubCell"/>
</dbReference>